<comment type="subcellular location">
    <subcellularLocation>
        <location evidence="1 6">Secreted</location>
    </subcellularLocation>
</comment>
<dbReference type="Proteomes" id="UP001055439">
    <property type="component" value="Chromosome 1"/>
</dbReference>
<protein>
    <recommendedName>
        <fullName evidence="6">Epidermal patterning factor-like protein</fullName>
    </recommendedName>
</protein>
<keyword evidence="5" id="KW-1015">Disulfide bond</keyword>
<evidence type="ECO:0000313" key="9">
    <source>
        <dbReference type="Proteomes" id="UP001055439"/>
    </source>
</evidence>
<dbReference type="OrthoDB" id="1937916at2759"/>
<evidence type="ECO:0000256" key="3">
    <source>
        <dbReference type="ARBA" id="ARBA00022525"/>
    </source>
</evidence>
<dbReference type="EMBL" id="CP097502">
    <property type="protein sequence ID" value="URD72655.1"/>
    <property type="molecule type" value="Genomic_DNA"/>
</dbReference>
<name>A0A9E7E8U2_9LILI</name>
<keyword evidence="7" id="KW-0472">Membrane</keyword>
<feature type="transmembrane region" description="Helical" evidence="7">
    <location>
        <begin position="114"/>
        <end position="135"/>
    </location>
</feature>
<proteinExistence type="inferred from homology"/>
<dbReference type="PANTHER" id="PTHR33109:SF105">
    <property type="entry name" value="EPIDERMAL PATTERNING FACTOR-LIKE PROTEIN"/>
    <property type="match status" value="1"/>
</dbReference>
<dbReference type="InterPro" id="IPR039455">
    <property type="entry name" value="EPFL"/>
</dbReference>
<keyword evidence="7" id="KW-0812">Transmembrane</keyword>
<evidence type="ECO:0000256" key="5">
    <source>
        <dbReference type="ARBA" id="ARBA00023157"/>
    </source>
</evidence>
<keyword evidence="6" id="KW-0217">Developmental protein</keyword>
<evidence type="ECO:0000256" key="1">
    <source>
        <dbReference type="ARBA" id="ARBA00004613"/>
    </source>
</evidence>
<evidence type="ECO:0000313" key="8">
    <source>
        <dbReference type="EMBL" id="URD72655.1"/>
    </source>
</evidence>
<evidence type="ECO:0000256" key="7">
    <source>
        <dbReference type="SAM" id="Phobius"/>
    </source>
</evidence>
<evidence type="ECO:0000256" key="2">
    <source>
        <dbReference type="ARBA" id="ARBA00008127"/>
    </source>
</evidence>
<comment type="similarity">
    <text evidence="2 6">Belongs to the plant cysteine rich small secretory peptide family. Epidermal patterning factor subfamily.</text>
</comment>
<dbReference type="GO" id="GO:0010052">
    <property type="term" value="P:guard cell differentiation"/>
    <property type="evidence" value="ECO:0007669"/>
    <property type="project" value="UniProtKB-UniRule"/>
</dbReference>
<evidence type="ECO:0000256" key="6">
    <source>
        <dbReference type="RuleBase" id="RU367102"/>
    </source>
</evidence>
<gene>
    <name evidence="8" type="ORF">MUK42_25916</name>
</gene>
<dbReference type="GO" id="GO:0005576">
    <property type="term" value="C:extracellular region"/>
    <property type="evidence" value="ECO:0007669"/>
    <property type="project" value="UniProtKB-SubCell"/>
</dbReference>
<dbReference type="PANTHER" id="PTHR33109">
    <property type="entry name" value="EPIDERMAL PATTERNING FACTOR-LIKE PROTEIN 4"/>
    <property type="match status" value="1"/>
</dbReference>
<sequence length="214" mass="23355">MASFSPSNLSVLSDTIIGNGNTDCSFRVSRPHSRALSSSAVTSMRVTVFTFTNMASCRRSACNKPLGRMDSERTMEQRGRSSSSRCKHTIGLWSAEPPQPSSAMGVLHHRRRRLSAAVAFFVLAVALGSASVVIAQEAGDTGLRLWEKESRVQVLVARRRLGGPGSSPPICRARCGRCLPCRPVHTAIQPGRSFPLEYYPEAWRCKCGGKLFMP</sequence>
<accession>A0A9E7E8U2</accession>
<reference evidence="8" key="1">
    <citation type="submission" date="2022-05" db="EMBL/GenBank/DDBJ databases">
        <title>The Musa troglodytarum L. genome provides insights into the mechanism of non-climacteric behaviour and enrichment of carotenoids.</title>
        <authorList>
            <person name="Wang J."/>
        </authorList>
    </citation>
    <scope>NUCLEOTIDE SEQUENCE</scope>
    <source>
        <tissue evidence="8">Leaf</tissue>
    </source>
</reference>
<keyword evidence="3 6" id="KW-0964">Secreted</keyword>
<comment type="function">
    <text evidence="6">Controls stomatal patterning.</text>
</comment>
<dbReference type="Pfam" id="PF17181">
    <property type="entry name" value="EPF"/>
    <property type="match status" value="1"/>
</dbReference>
<keyword evidence="4" id="KW-0732">Signal</keyword>
<evidence type="ECO:0000256" key="4">
    <source>
        <dbReference type="ARBA" id="ARBA00022729"/>
    </source>
</evidence>
<dbReference type="AlphaFoldDB" id="A0A9E7E8U2"/>
<keyword evidence="9" id="KW-1185">Reference proteome</keyword>
<keyword evidence="7" id="KW-1133">Transmembrane helix</keyword>
<organism evidence="8 9">
    <name type="scientific">Musa troglodytarum</name>
    <name type="common">fe'i banana</name>
    <dbReference type="NCBI Taxonomy" id="320322"/>
    <lineage>
        <taxon>Eukaryota</taxon>
        <taxon>Viridiplantae</taxon>
        <taxon>Streptophyta</taxon>
        <taxon>Embryophyta</taxon>
        <taxon>Tracheophyta</taxon>
        <taxon>Spermatophyta</taxon>
        <taxon>Magnoliopsida</taxon>
        <taxon>Liliopsida</taxon>
        <taxon>Zingiberales</taxon>
        <taxon>Musaceae</taxon>
        <taxon>Musa</taxon>
    </lineage>
</organism>